<proteinExistence type="predicted"/>
<accession>A0ABS5HQS3</accession>
<name>A0ABS5HQS3_9RHOB</name>
<feature type="signal peptide" evidence="1">
    <location>
        <begin position="1"/>
        <end position="17"/>
    </location>
</feature>
<dbReference type="Pfam" id="PF11162">
    <property type="entry name" value="DUF2946"/>
    <property type="match status" value="1"/>
</dbReference>
<evidence type="ECO:0000313" key="3">
    <source>
        <dbReference type="Proteomes" id="UP001195941"/>
    </source>
</evidence>
<dbReference type="InterPro" id="IPR021333">
    <property type="entry name" value="DUF2946"/>
</dbReference>
<organism evidence="2 3">
    <name type="scientific">Thalassovita aquimarina</name>
    <dbReference type="NCBI Taxonomy" id="2785917"/>
    <lineage>
        <taxon>Bacteria</taxon>
        <taxon>Pseudomonadati</taxon>
        <taxon>Pseudomonadota</taxon>
        <taxon>Alphaproteobacteria</taxon>
        <taxon>Rhodobacterales</taxon>
        <taxon>Roseobacteraceae</taxon>
        <taxon>Thalassovita</taxon>
    </lineage>
</organism>
<keyword evidence="1" id="KW-0732">Signal</keyword>
<dbReference type="RefSeq" id="WP_212700808.1">
    <property type="nucleotide sequence ID" value="NZ_JADMKU010000006.1"/>
</dbReference>
<gene>
    <name evidence="2" type="ORF">IT775_09165</name>
</gene>
<dbReference type="EMBL" id="JADMKU010000006">
    <property type="protein sequence ID" value="MBR9651290.1"/>
    <property type="molecule type" value="Genomic_DNA"/>
</dbReference>
<reference evidence="2 3" key="1">
    <citation type="journal article" date="2021" name="Arch. Microbiol.">
        <title>Thalassobius aquimarinus sp. nov., isolated from the Sea of Japan seashore.</title>
        <authorList>
            <person name="Kurilenko V.V."/>
            <person name="Romanenko L.A."/>
            <person name="Chernysheva N.Y."/>
            <person name="Velansky P.V."/>
            <person name="Tekutyeva L.A."/>
            <person name="Isaeva M.P."/>
            <person name="Mikhailov V.V."/>
        </authorList>
    </citation>
    <scope>NUCLEOTIDE SEQUENCE [LARGE SCALE GENOMIC DNA]</scope>
    <source>
        <strain evidence="2 3">KMM 8518</strain>
    </source>
</reference>
<keyword evidence="3" id="KW-1185">Reference proteome</keyword>
<protein>
    <recommendedName>
        <fullName evidence="4">DUF2946 domain-containing protein</fullName>
    </recommendedName>
</protein>
<feature type="chain" id="PRO_5047212393" description="DUF2946 domain-containing protein" evidence="1">
    <location>
        <begin position="18"/>
        <end position="121"/>
    </location>
</feature>
<sequence>MRLVLSLLLLVAVMVRATVPDGYMVAQNAETGFEIVICTDGGMATLFVDEAGNPVESDQHDQEPGETCPFALAATALLAVEQPQPDFQPIGRNLPSWAAEDQRTRIAIVASNAARAPPFTV</sequence>
<comment type="caution">
    <text evidence="2">The sequence shown here is derived from an EMBL/GenBank/DDBJ whole genome shotgun (WGS) entry which is preliminary data.</text>
</comment>
<evidence type="ECO:0008006" key="4">
    <source>
        <dbReference type="Google" id="ProtNLM"/>
    </source>
</evidence>
<evidence type="ECO:0000313" key="2">
    <source>
        <dbReference type="EMBL" id="MBR9651290.1"/>
    </source>
</evidence>
<dbReference type="Proteomes" id="UP001195941">
    <property type="component" value="Unassembled WGS sequence"/>
</dbReference>
<evidence type="ECO:0000256" key="1">
    <source>
        <dbReference type="SAM" id="SignalP"/>
    </source>
</evidence>